<comment type="caution">
    <text evidence="1">The sequence shown here is derived from an EMBL/GenBank/DDBJ whole genome shotgun (WGS) entry which is preliminary data.</text>
</comment>
<evidence type="ECO:0000313" key="2">
    <source>
        <dbReference type="Proteomes" id="UP001497382"/>
    </source>
</evidence>
<dbReference type="AlphaFoldDB" id="A0AAV2BAB7"/>
<protein>
    <submittedName>
        <fullName evidence="1">Uncharacterized protein</fullName>
    </submittedName>
</protein>
<sequence length="84" mass="9970">MHFAFYEVKKGVKKSTLFRFYIKKGWSRSFSPTWVSERVRQPRGTYKGHALRSSRVFPFFCQISIVEDGFGFVYFQNVFSIVII</sequence>
<gene>
    <name evidence="1" type="ORF">LARSCL_LOCUS17738</name>
</gene>
<dbReference type="Proteomes" id="UP001497382">
    <property type="component" value="Unassembled WGS sequence"/>
</dbReference>
<accession>A0AAV2BAB7</accession>
<organism evidence="1 2">
    <name type="scientific">Larinioides sclopetarius</name>
    <dbReference type="NCBI Taxonomy" id="280406"/>
    <lineage>
        <taxon>Eukaryota</taxon>
        <taxon>Metazoa</taxon>
        <taxon>Ecdysozoa</taxon>
        <taxon>Arthropoda</taxon>
        <taxon>Chelicerata</taxon>
        <taxon>Arachnida</taxon>
        <taxon>Araneae</taxon>
        <taxon>Araneomorphae</taxon>
        <taxon>Entelegynae</taxon>
        <taxon>Araneoidea</taxon>
        <taxon>Araneidae</taxon>
        <taxon>Larinioides</taxon>
    </lineage>
</organism>
<evidence type="ECO:0000313" key="1">
    <source>
        <dbReference type="EMBL" id="CAL1292574.1"/>
    </source>
</evidence>
<proteinExistence type="predicted"/>
<reference evidence="1 2" key="1">
    <citation type="submission" date="2024-04" db="EMBL/GenBank/DDBJ databases">
        <authorList>
            <person name="Rising A."/>
            <person name="Reimegard J."/>
            <person name="Sonavane S."/>
            <person name="Akerstrom W."/>
            <person name="Nylinder S."/>
            <person name="Hedman E."/>
            <person name="Kallberg Y."/>
        </authorList>
    </citation>
    <scope>NUCLEOTIDE SEQUENCE [LARGE SCALE GENOMIC DNA]</scope>
</reference>
<keyword evidence="2" id="KW-1185">Reference proteome</keyword>
<dbReference type="EMBL" id="CAXIEN010000309">
    <property type="protein sequence ID" value="CAL1292574.1"/>
    <property type="molecule type" value="Genomic_DNA"/>
</dbReference>
<name>A0AAV2BAB7_9ARAC</name>